<comment type="caution">
    <text evidence="2">The sequence shown here is derived from an EMBL/GenBank/DDBJ whole genome shotgun (WGS) entry which is preliminary data.</text>
</comment>
<gene>
    <name evidence="2" type="ORF">SLEP1_g2997</name>
</gene>
<name>A0AAV5HJE3_9ROSI</name>
<organism evidence="2 3">
    <name type="scientific">Rubroshorea leprosula</name>
    <dbReference type="NCBI Taxonomy" id="152421"/>
    <lineage>
        <taxon>Eukaryota</taxon>
        <taxon>Viridiplantae</taxon>
        <taxon>Streptophyta</taxon>
        <taxon>Embryophyta</taxon>
        <taxon>Tracheophyta</taxon>
        <taxon>Spermatophyta</taxon>
        <taxon>Magnoliopsida</taxon>
        <taxon>eudicotyledons</taxon>
        <taxon>Gunneridae</taxon>
        <taxon>Pentapetalae</taxon>
        <taxon>rosids</taxon>
        <taxon>malvids</taxon>
        <taxon>Malvales</taxon>
        <taxon>Dipterocarpaceae</taxon>
        <taxon>Rubroshorea</taxon>
    </lineage>
</organism>
<dbReference type="Proteomes" id="UP001054252">
    <property type="component" value="Unassembled WGS sequence"/>
</dbReference>
<proteinExistence type="predicted"/>
<dbReference type="EMBL" id="BPVZ01000003">
    <property type="protein sequence ID" value="GKU88773.1"/>
    <property type="molecule type" value="Genomic_DNA"/>
</dbReference>
<protein>
    <submittedName>
        <fullName evidence="2">Uncharacterized protein</fullName>
    </submittedName>
</protein>
<reference evidence="2 3" key="1">
    <citation type="journal article" date="2021" name="Commun. Biol.">
        <title>The genome of Shorea leprosula (Dipterocarpaceae) highlights the ecological relevance of drought in aseasonal tropical rainforests.</title>
        <authorList>
            <person name="Ng K.K.S."/>
            <person name="Kobayashi M.J."/>
            <person name="Fawcett J.A."/>
            <person name="Hatakeyama M."/>
            <person name="Paape T."/>
            <person name="Ng C.H."/>
            <person name="Ang C.C."/>
            <person name="Tnah L.H."/>
            <person name="Lee C.T."/>
            <person name="Nishiyama T."/>
            <person name="Sese J."/>
            <person name="O'Brien M.J."/>
            <person name="Copetti D."/>
            <person name="Mohd Noor M.I."/>
            <person name="Ong R.C."/>
            <person name="Putra M."/>
            <person name="Sireger I.Z."/>
            <person name="Indrioko S."/>
            <person name="Kosugi Y."/>
            <person name="Izuno A."/>
            <person name="Isagi Y."/>
            <person name="Lee S.L."/>
            <person name="Shimizu K.K."/>
        </authorList>
    </citation>
    <scope>NUCLEOTIDE SEQUENCE [LARGE SCALE GENOMIC DNA]</scope>
    <source>
        <strain evidence="2">214</strain>
    </source>
</reference>
<feature type="region of interest" description="Disordered" evidence="1">
    <location>
        <begin position="1"/>
        <end position="35"/>
    </location>
</feature>
<accession>A0AAV5HJE3</accession>
<feature type="compositionally biased region" description="Low complexity" evidence="1">
    <location>
        <begin position="1"/>
        <end position="12"/>
    </location>
</feature>
<keyword evidence="3" id="KW-1185">Reference proteome</keyword>
<evidence type="ECO:0000313" key="2">
    <source>
        <dbReference type="EMBL" id="GKU88773.1"/>
    </source>
</evidence>
<evidence type="ECO:0000256" key="1">
    <source>
        <dbReference type="SAM" id="MobiDB-lite"/>
    </source>
</evidence>
<evidence type="ECO:0000313" key="3">
    <source>
        <dbReference type="Proteomes" id="UP001054252"/>
    </source>
</evidence>
<sequence length="98" mass="11099">MKVSGPTGTKTPAPAPNSVSDKLLRPQSVGSQRLEKPQIISNPISILMQPVVENEASISIHRVEYESDEMFTDYIRRVREKRQNGFLDASKFPPYIRK</sequence>
<dbReference type="AlphaFoldDB" id="A0AAV5HJE3"/>